<dbReference type="SUPFAM" id="SSF52540">
    <property type="entry name" value="P-loop containing nucleoside triphosphate hydrolases"/>
    <property type="match status" value="1"/>
</dbReference>
<name>A0A069RPN7_PEPLI</name>
<dbReference type="AlphaFoldDB" id="A0A069RPN7"/>
<dbReference type="EMBL" id="JJMM01000005">
    <property type="protein sequence ID" value="KDR96107.1"/>
    <property type="molecule type" value="Genomic_DNA"/>
</dbReference>
<keyword evidence="1" id="KW-0479">Metal-binding</keyword>
<dbReference type="Proteomes" id="UP000027946">
    <property type="component" value="Unassembled WGS sequence"/>
</dbReference>
<proteinExistence type="predicted"/>
<dbReference type="PANTHER" id="PTHR43534">
    <property type="entry name" value="MIND SUPERFAMILY P-LOOP ATPASE CONTAINING AN INSERTED FERREDOXIN DOMAIN"/>
    <property type="match status" value="1"/>
</dbReference>
<dbReference type="RefSeq" id="WP_038262722.1">
    <property type="nucleotide sequence ID" value="NZ_FSRH01000007.1"/>
</dbReference>
<organism evidence="5 6">
    <name type="scientific">Peptoclostridium litorale DSM 5388</name>
    <dbReference type="NCBI Taxonomy" id="1121324"/>
    <lineage>
        <taxon>Bacteria</taxon>
        <taxon>Bacillati</taxon>
        <taxon>Bacillota</taxon>
        <taxon>Clostridia</taxon>
        <taxon>Peptostreptococcales</taxon>
        <taxon>Peptoclostridiaceae</taxon>
        <taxon>Peptoclostridium</taxon>
    </lineage>
</organism>
<dbReference type="CDD" id="cd03110">
    <property type="entry name" value="SIMIBI_bact_arch"/>
    <property type="match status" value="1"/>
</dbReference>
<dbReference type="STRING" id="1121324.CLIT_5c01190"/>
<comment type="caution">
    <text evidence="5">The sequence shown here is derived from an EMBL/GenBank/DDBJ whole genome shotgun (WGS) entry which is preliminary data.</text>
</comment>
<keyword evidence="2" id="KW-0408">Iron</keyword>
<dbReference type="GO" id="GO:0046872">
    <property type="term" value="F:metal ion binding"/>
    <property type="evidence" value="ECO:0007669"/>
    <property type="project" value="UniProtKB-KW"/>
</dbReference>
<feature type="domain" description="4Fe-4S ferredoxin-type" evidence="4">
    <location>
        <begin position="60"/>
        <end position="88"/>
    </location>
</feature>
<dbReference type="Pfam" id="PF01656">
    <property type="entry name" value="CbiA"/>
    <property type="match status" value="1"/>
</dbReference>
<protein>
    <submittedName>
        <fullName evidence="5">Ferredoxin domain-containing MinD superfamily P-loop ATPase</fullName>
    </submittedName>
</protein>
<evidence type="ECO:0000313" key="6">
    <source>
        <dbReference type="Proteomes" id="UP000027946"/>
    </source>
</evidence>
<feature type="domain" description="4Fe-4S ferredoxin-type" evidence="4">
    <location>
        <begin position="89"/>
        <end position="118"/>
    </location>
</feature>
<sequence length="287" mass="30718">MKQIVVVSGKGGTGKTTIAASMAYLLQGCVKADCDVDASNLHMMFGGGEIKLNEPYYGALVASVNSEKCINCGRCMQVCRFDAVRVVGENHEIDHMECEGCGACEIVCPEGAIVLEDELTGDVKLSYSDEGWLAYADMKIGAEGSGRLVTEVRKKAAKVAGEDGIVIIDGSPGIGCSVMASITGCDIALIVTEPTQSGLSDMSRILSLIKGFNTTPLICINKWDINEEVSNQIQEFAKKQGVDVVGMIPFDETVNKAVNSLTPVVEYENSQAAEKIRDMFKDIIKVL</sequence>
<dbReference type="GO" id="GO:0051536">
    <property type="term" value="F:iron-sulfur cluster binding"/>
    <property type="evidence" value="ECO:0007669"/>
    <property type="project" value="UniProtKB-KW"/>
</dbReference>
<evidence type="ECO:0000256" key="1">
    <source>
        <dbReference type="ARBA" id="ARBA00022723"/>
    </source>
</evidence>
<dbReference type="Gene3D" id="3.40.50.300">
    <property type="entry name" value="P-loop containing nucleotide triphosphate hydrolases"/>
    <property type="match status" value="1"/>
</dbReference>
<dbReference type="PROSITE" id="PS51379">
    <property type="entry name" value="4FE4S_FER_2"/>
    <property type="match status" value="2"/>
</dbReference>
<evidence type="ECO:0000256" key="2">
    <source>
        <dbReference type="ARBA" id="ARBA00023004"/>
    </source>
</evidence>
<dbReference type="Gene3D" id="3.30.70.20">
    <property type="match status" value="1"/>
</dbReference>
<dbReference type="OrthoDB" id="9778602at2"/>
<dbReference type="PROSITE" id="PS51257">
    <property type="entry name" value="PROKAR_LIPOPROTEIN"/>
    <property type="match status" value="1"/>
</dbReference>
<accession>A0A069RPN7</accession>
<keyword evidence="6" id="KW-1185">Reference proteome</keyword>
<keyword evidence="3" id="KW-0411">Iron-sulfur</keyword>
<dbReference type="InterPro" id="IPR017900">
    <property type="entry name" value="4Fe4S_Fe_S_CS"/>
</dbReference>
<gene>
    <name evidence="5" type="ORF">CLIT_5c01190</name>
</gene>
<dbReference type="InterPro" id="IPR017896">
    <property type="entry name" value="4Fe4S_Fe-S-bd"/>
</dbReference>
<dbReference type="eggNOG" id="COG1149">
    <property type="taxonomic scope" value="Bacteria"/>
</dbReference>
<dbReference type="PROSITE" id="PS00198">
    <property type="entry name" value="4FE4S_FER_1"/>
    <property type="match status" value="1"/>
</dbReference>
<dbReference type="Pfam" id="PF00037">
    <property type="entry name" value="Fer4"/>
    <property type="match status" value="2"/>
</dbReference>
<evidence type="ECO:0000256" key="3">
    <source>
        <dbReference type="ARBA" id="ARBA00023014"/>
    </source>
</evidence>
<evidence type="ECO:0000313" key="5">
    <source>
        <dbReference type="EMBL" id="KDR96107.1"/>
    </source>
</evidence>
<dbReference type="PANTHER" id="PTHR43534:SF1">
    <property type="entry name" value="4FE-4S CLUSTER CONTAINING PARA FAMILY ATPASE PROTEIN"/>
    <property type="match status" value="1"/>
</dbReference>
<reference evidence="5 6" key="1">
    <citation type="submission" date="2014-03" db="EMBL/GenBank/DDBJ databases">
        <title>Genome sequence of Clostridium litorale W6, DSM 5388.</title>
        <authorList>
            <person name="Poehlein A."/>
            <person name="Jagirdar A."/>
            <person name="Khonsari B."/>
            <person name="Chibani C.M."/>
            <person name="Gutierrez Gutierrez D.A."/>
            <person name="Davydova E."/>
            <person name="Alghaithi H.S."/>
            <person name="Nair K.P."/>
            <person name="Dhamotharan K."/>
            <person name="Chandran L."/>
            <person name="G W."/>
            <person name="Daniel R."/>
        </authorList>
    </citation>
    <scope>NUCLEOTIDE SEQUENCE [LARGE SCALE GENOMIC DNA]</scope>
    <source>
        <strain evidence="5 6">W6</strain>
    </source>
</reference>
<dbReference type="InterPro" id="IPR027417">
    <property type="entry name" value="P-loop_NTPase"/>
</dbReference>
<evidence type="ECO:0000259" key="4">
    <source>
        <dbReference type="PROSITE" id="PS51379"/>
    </source>
</evidence>
<dbReference type="InterPro" id="IPR002586">
    <property type="entry name" value="CobQ/CobB/MinD/ParA_Nub-bd_dom"/>
</dbReference>